<dbReference type="OrthoDB" id="9777711at2"/>
<dbReference type="RefSeq" id="WP_089302943.1">
    <property type="nucleotide sequence ID" value="NZ_FZNW01000021.1"/>
</dbReference>
<protein>
    <submittedName>
        <fullName evidence="3">Enoyl-CoA hydratase</fullName>
    </submittedName>
</protein>
<accession>A0A238ZIQ8</accession>
<reference evidence="3 4" key="1">
    <citation type="submission" date="2017-06" db="EMBL/GenBank/DDBJ databases">
        <authorList>
            <person name="Kim H.J."/>
            <person name="Triplett B.A."/>
        </authorList>
    </citation>
    <scope>NUCLEOTIDE SEQUENCE [LARGE SCALE GENOMIC DNA]</scope>
    <source>
        <strain evidence="3 4">DSM 45207</strain>
    </source>
</reference>
<dbReference type="AlphaFoldDB" id="A0A238ZIQ8"/>
<dbReference type="CDD" id="cd06558">
    <property type="entry name" value="crotonase-like"/>
    <property type="match status" value="1"/>
</dbReference>
<dbReference type="Gene3D" id="1.10.12.10">
    <property type="entry name" value="Lyase 2-enoyl-coa Hydratase, Chain A, domain 2"/>
    <property type="match status" value="1"/>
</dbReference>
<proteinExistence type="inferred from homology"/>
<dbReference type="Gene3D" id="3.90.226.10">
    <property type="entry name" value="2-enoyl-CoA Hydratase, Chain A, domain 1"/>
    <property type="match status" value="1"/>
</dbReference>
<dbReference type="GO" id="GO:0003824">
    <property type="term" value="F:catalytic activity"/>
    <property type="evidence" value="ECO:0007669"/>
    <property type="project" value="InterPro"/>
</dbReference>
<keyword evidence="4" id="KW-1185">Reference proteome</keyword>
<comment type="similarity">
    <text evidence="1 2">Belongs to the enoyl-CoA hydratase/isomerase family.</text>
</comment>
<sequence>MRTIDDGPLLVSEPAEQVLEITLNRPEQLNALTPGLLDRLDEVLDAAERDGDVRAVVLTGAGRAFCAGFDLTELEATWSMGVPELLANQERWAATAQRLVDLPLPVIAAVHGPAVGAGMSLALAADLRIGTTNASFAAAFVRVGLAGADLGLSWTLPRTVGMGVAAELMLTGRSVDGDEAHRLGLVNRLCADAESSSAALQLAGEVAANSPFGVRLTKRSLHAGIDAPSFAAAVGIENRNQVLASRTEDMPVALRALRDGSTARFSNR</sequence>
<dbReference type="InterPro" id="IPR029045">
    <property type="entry name" value="ClpP/crotonase-like_dom_sf"/>
</dbReference>
<dbReference type="InterPro" id="IPR018376">
    <property type="entry name" value="Enoyl-CoA_hyd/isom_CS"/>
</dbReference>
<gene>
    <name evidence="3" type="ORF">SAMN06265360_12163</name>
</gene>
<evidence type="ECO:0000313" key="3">
    <source>
        <dbReference type="EMBL" id="SNR82593.1"/>
    </source>
</evidence>
<organism evidence="3 4">
    <name type="scientific">Haloechinothrix alba</name>
    <dbReference type="NCBI Taxonomy" id="664784"/>
    <lineage>
        <taxon>Bacteria</taxon>
        <taxon>Bacillati</taxon>
        <taxon>Actinomycetota</taxon>
        <taxon>Actinomycetes</taxon>
        <taxon>Pseudonocardiales</taxon>
        <taxon>Pseudonocardiaceae</taxon>
        <taxon>Haloechinothrix</taxon>
    </lineage>
</organism>
<dbReference type="PANTHER" id="PTHR43802:SF1">
    <property type="entry name" value="IP11341P-RELATED"/>
    <property type="match status" value="1"/>
</dbReference>
<dbReference type="InterPro" id="IPR001753">
    <property type="entry name" value="Enoyl-CoA_hydra/iso"/>
</dbReference>
<evidence type="ECO:0000256" key="1">
    <source>
        <dbReference type="ARBA" id="ARBA00005254"/>
    </source>
</evidence>
<evidence type="ECO:0000256" key="2">
    <source>
        <dbReference type="RuleBase" id="RU003707"/>
    </source>
</evidence>
<dbReference type="PROSITE" id="PS00166">
    <property type="entry name" value="ENOYL_COA_HYDRATASE"/>
    <property type="match status" value="1"/>
</dbReference>
<dbReference type="EMBL" id="FZNW01000021">
    <property type="protein sequence ID" value="SNR82593.1"/>
    <property type="molecule type" value="Genomic_DNA"/>
</dbReference>
<dbReference type="Pfam" id="PF00378">
    <property type="entry name" value="ECH_1"/>
    <property type="match status" value="1"/>
</dbReference>
<dbReference type="PANTHER" id="PTHR43802">
    <property type="entry name" value="ENOYL-COA HYDRATASE"/>
    <property type="match status" value="1"/>
</dbReference>
<name>A0A238ZIQ8_9PSEU</name>
<dbReference type="Proteomes" id="UP000198348">
    <property type="component" value="Unassembled WGS sequence"/>
</dbReference>
<evidence type="ECO:0000313" key="4">
    <source>
        <dbReference type="Proteomes" id="UP000198348"/>
    </source>
</evidence>
<dbReference type="SUPFAM" id="SSF52096">
    <property type="entry name" value="ClpP/crotonase"/>
    <property type="match status" value="1"/>
</dbReference>
<dbReference type="InterPro" id="IPR014748">
    <property type="entry name" value="Enoyl-CoA_hydra_C"/>
</dbReference>